<name>A0ABU9KZB6_9FLAO</name>
<dbReference type="EMBL" id="JBCDNA010000001">
    <property type="protein sequence ID" value="MEL4455537.1"/>
    <property type="molecule type" value="Genomic_DNA"/>
</dbReference>
<feature type="transmembrane region" description="Helical" evidence="5">
    <location>
        <begin position="92"/>
        <end position="108"/>
    </location>
</feature>
<evidence type="ECO:0000259" key="6">
    <source>
        <dbReference type="Pfam" id="PF01694"/>
    </source>
</evidence>
<evidence type="ECO:0000256" key="5">
    <source>
        <dbReference type="SAM" id="Phobius"/>
    </source>
</evidence>
<keyword evidence="2 5" id="KW-0812">Transmembrane</keyword>
<dbReference type="GO" id="GO:0008233">
    <property type="term" value="F:peptidase activity"/>
    <property type="evidence" value="ECO:0007669"/>
    <property type="project" value="UniProtKB-KW"/>
</dbReference>
<comment type="caution">
    <text evidence="7">The sequence shown here is derived from an EMBL/GenBank/DDBJ whole genome shotgun (WGS) entry which is preliminary data.</text>
</comment>
<keyword evidence="3 5" id="KW-1133">Transmembrane helix</keyword>
<dbReference type="Gene3D" id="1.20.1540.10">
    <property type="entry name" value="Rhomboid-like"/>
    <property type="match status" value="1"/>
</dbReference>
<dbReference type="EC" id="3.4.21.105" evidence="7"/>
<dbReference type="GO" id="GO:0006508">
    <property type="term" value="P:proteolysis"/>
    <property type="evidence" value="ECO:0007669"/>
    <property type="project" value="UniProtKB-KW"/>
</dbReference>
<evidence type="ECO:0000313" key="7">
    <source>
        <dbReference type="EMBL" id="MEL4455537.1"/>
    </source>
</evidence>
<keyword evidence="8" id="KW-1185">Reference proteome</keyword>
<dbReference type="SUPFAM" id="SSF144091">
    <property type="entry name" value="Rhomboid-like"/>
    <property type="match status" value="1"/>
</dbReference>
<dbReference type="InterPro" id="IPR022764">
    <property type="entry name" value="Peptidase_S54_rhomboid_dom"/>
</dbReference>
<keyword evidence="7" id="KW-0645">Protease</keyword>
<feature type="domain" description="Peptidase S54 rhomboid" evidence="6">
    <location>
        <begin position="54"/>
        <end position="183"/>
    </location>
</feature>
<feature type="transmembrane region" description="Helical" evidence="5">
    <location>
        <begin position="12"/>
        <end position="30"/>
    </location>
</feature>
<evidence type="ECO:0000256" key="3">
    <source>
        <dbReference type="ARBA" id="ARBA00022989"/>
    </source>
</evidence>
<evidence type="ECO:0000256" key="4">
    <source>
        <dbReference type="ARBA" id="ARBA00023136"/>
    </source>
</evidence>
<dbReference type="RefSeq" id="WP_342159382.1">
    <property type="nucleotide sequence ID" value="NZ_JBCDNA010000001.1"/>
</dbReference>
<feature type="transmembrane region" description="Helical" evidence="5">
    <location>
        <begin position="67"/>
        <end position="85"/>
    </location>
</feature>
<dbReference type="InterPro" id="IPR035952">
    <property type="entry name" value="Rhomboid-like_sf"/>
</dbReference>
<gene>
    <name evidence="7" type="ORF">AABB81_06485</name>
</gene>
<keyword evidence="7" id="KW-0378">Hydrolase</keyword>
<sequence length="221" mass="25977">MTAQSQFKFSPWILAVPLYFVLSLWLIYWFEVRNGYNFNSYGIYPRSFSGLKGIVLSPFIHGDIKHLYHNSAPLFVLLFSLLYFYRSIAWKVFIYGTLCAGVMTWIIARKSYHIGASGIIYLLFSFIFFSGIIRNNYRLVAVSLMIIFLYGSMVWYVLPVKENVSWEGHLSGFVFGLIFAFFYRGTGPQKFQYEWEKENYEADDFDSLFEEREQLESDHKG</sequence>
<accession>A0ABU9KZB6</accession>
<feature type="transmembrane region" description="Helical" evidence="5">
    <location>
        <begin position="139"/>
        <end position="158"/>
    </location>
</feature>
<feature type="transmembrane region" description="Helical" evidence="5">
    <location>
        <begin position="164"/>
        <end position="183"/>
    </location>
</feature>
<dbReference type="Proteomes" id="UP001474120">
    <property type="component" value="Unassembled WGS sequence"/>
</dbReference>
<dbReference type="Pfam" id="PF01694">
    <property type="entry name" value="Rhomboid"/>
    <property type="match status" value="1"/>
</dbReference>
<evidence type="ECO:0000313" key="8">
    <source>
        <dbReference type="Proteomes" id="UP001474120"/>
    </source>
</evidence>
<organism evidence="7 8">
    <name type="scientific">Lutimonas vermicola</name>
    <dbReference type="NCBI Taxonomy" id="414288"/>
    <lineage>
        <taxon>Bacteria</taxon>
        <taxon>Pseudomonadati</taxon>
        <taxon>Bacteroidota</taxon>
        <taxon>Flavobacteriia</taxon>
        <taxon>Flavobacteriales</taxon>
        <taxon>Flavobacteriaceae</taxon>
        <taxon>Lutimonas</taxon>
    </lineage>
</organism>
<comment type="subcellular location">
    <subcellularLocation>
        <location evidence="1">Membrane</location>
        <topology evidence="1">Multi-pass membrane protein</topology>
    </subcellularLocation>
</comment>
<protein>
    <submittedName>
        <fullName evidence="7">Rhomboid family intramembrane serine protease</fullName>
        <ecNumber evidence="7">3.4.21.105</ecNumber>
    </submittedName>
</protein>
<evidence type="ECO:0000256" key="1">
    <source>
        <dbReference type="ARBA" id="ARBA00004141"/>
    </source>
</evidence>
<feature type="transmembrane region" description="Helical" evidence="5">
    <location>
        <begin position="114"/>
        <end position="132"/>
    </location>
</feature>
<reference evidence="7 8" key="1">
    <citation type="submission" date="2024-04" db="EMBL/GenBank/DDBJ databases">
        <title>whole genome sequencing of Lutimonas vermicola strain IMCC1616.</title>
        <authorList>
            <person name="Bae S.S."/>
        </authorList>
    </citation>
    <scope>NUCLEOTIDE SEQUENCE [LARGE SCALE GENOMIC DNA]</scope>
    <source>
        <strain evidence="7 8">IMCC1616</strain>
    </source>
</reference>
<evidence type="ECO:0000256" key="2">
    <source>
        <dbReference type="ARBA" id="ARBA00022692"/>
    </source>
</evidence>
<proteinExistence type="predicted"/>
<keyword evidence="4 5" id="KW-0472">Membrane</keyword>